<sequence>MSTDGHLSTQPHQEGTSDPIMMNLNETLRSVQHSIEGLARQFQTVARDIQELKKVKTSTCKSWPKKEDTPKLAFKDHSKPKVKEKGRLIINPTRFFKCNIVGHNAINSPTKRTLVFIEDLNGWIEKSDEDCQECIVDKEETIGFGFIFGRNIFPHTVRISYMLLAMGDENRMSQSPMEIKLGPITRAQRRKLKTLEDIGIVAYMEEALKSKLEWFEGQERSSKLFFMCSISKEQSREQIGGEHG</sequence>
<keyword evidence="2" id="KW-1185">Reference proteome</keyword>
<dbReference type="EMBL" id="CM044707">
    <property type="protein sequence ID" value="KAI5653811.1"/>
    <property type="molecule type" value="Genomic_DNA"/>
</dbReference>
<evidence type="ECO:0000313" key="1">
    <source>
        <dbReference type="EMBL" id="KAI5653811.1"/>
    </source>
</evidence>
<proteinExistence type="predicted"/>
<name>A0ACB9ZZT1_CATRO</name>
<gene>
    <name evidence="1" type="ORF">M9H77_30998</name>
</gene>
<protein>
    <submittedName>
        <fullName evidence="1">Uncharacterized protein</fullName>
    </submittedName>
</protein>
<organism evidence="1 2">
    <name type="scientific">Catharanthus roseus</name>
    <name type="common">Madagascar periwinkle</name>
    <name type="synonym">Vinca rosea</name>
    <dbReference type="NCBI Taxonomy" id="4058"/>
    <lineage>
        <taxon>Eukaryota</taxon>
        <taxon>Viridiplantae</taxon>
        <taxon>Streptophyta</taxon>
        <taxon>Embryophyta</taxon>
        <taxon>Tracheophyta</taxon>
        <taxon>Spermatophyta</taxon>
        <taxon>Magnoliopsida</taxon>
        <taxon>eudicotyledons</taxon>
        <taxon>Gunneridae</taxon>
        <taxon>Pentapetalae</taxon>
        <taxon>asterids</taxon>
        <taxon>lamiids</taxon>
        <taxon>Gentianales</taxon>
        <taxon>Apocynaceae</taxon>
        <taxon>Rauvolfioideae</taxon>
        <taxon>Vinceae</taxon>
        <taxon>Catharanthinae</taxon>
        <taxon>Catharanthus</taxon>
    </lineage>
</organism>
<dbReference type="Proteomes" id="UP001060085">
    <property type="component" value="Linkage Group LG07"/>
</dbReference>
<reference evidence="2" key="1">
    <citation type="journal article" date="2023" name="Nat. Plants">
        <title>Single-cell RNA sequencing provides a high-resolution roadmap for understanding the multicellular compartmentation of specialized metabolism.</title>
        <authorList>
            <person name="Sun S."/>
            <person name="Shen X."/>
            <person name="Li Y."/>
            <person name="Li Y."/>
            <person name="Wang S."/>
            <person name="Li R."/>
            <person name="Zhang H."/>
            <person name="Shen G."/>
            <person name="Guo B."/>
            <person name="Wei J."/>
            <person name="Xu J."/>
            <person name="St-Pierre B."/>
            <person name="Chen S."/>
            <person name="Sun C."/>
        </authorList>
    </citation>
    <scope>NUCLEOTIDE SEQUENCE [LARGE SCALE GENOMIC DNA]</scope>
</reference>
<evidence type="ECO:0000313" key="2">
    <source>
        <dbReference type="Proteomes" id="UP001060085"/>
    </source>
</evidence>
<comment type="caution">
    <text evidence="1">The sequence shown here is derived from an EMBL/GenBank/DDBJ whole genome shotgun (WGS) entry which is preliminary data.</text>
</comment>
<accession>A0ACB9ZZT1</accession>